<evidence type="ECO:0000313" key="3">
    <source>
        <dbReference type="EMBL" id="KAF4716279.1"/>
    </source>
</evidence>
<keyword evidence="5" id="KW-1185">Reference proteome</keyword>
<keyword evidence="2" id="KW-1133">Transmembrane helix</keyword>
<feature type="transmembrane region" description="Helical" evidence="2">
    <location>
        <begin position="6"/>
        <end position="26"/>
    </location>
</feature>
<accession>A0A7J6R5X6</accession>
<name>A0A7J6R5X6_PEROL</name>
<evidence type="ECO:0000256" key="1">
    <source>
        <dbReference type="SAM" id="MobiDB-lite"/>
    </source>
</evidence>
<organism evidence="3 6">
    <name type="scientific">Perkinsus olseni</name>
    <name type="common">Perkinsus atlanticus</name>
    <dbReference type="NCBI Taxonomy" id="32597"/>
    <lineage>
        <taxon>Eukaryota</taxon>
        <taxon>Sar</taxon>
        <taxon>Alveolata</taxon>
        <taxon>Perkinsozoa</taxon>
        <taxon>Perkinsea</taxon>
        <taxon>Perkinsida</taxon>
        <taxon>Perkinsidae</taxon>
        <taxon>Perkinsus</taxon>
    </lineage>
</organism>
<dbReference type="EMBL" id="JABANO010011918">
    <property type="protein sequence ID" value="KAF4742691.1"/>
    <property type="molecule type" value="Genomic_DNA"/>
</dbReference>
<keyword evidence="2" id="KW-0472">Membrane</keyword>
<dbReference type="EMBL" id="JABANM010024410">
    <property type="protein sequence ID" value="KAF4716279.1"/>
    <property type="molecule type" value="Genomic_DNA"/>
</dbReference>
<dbReference type="AlphaFoldDB" id="A0A7J6R5X6"/>
<feature type="non-terminal residue" evidence="3">
    <location>
        <position position="284"/>
    </location>
</feature>
<comment type="caution">
    <text evidence="3">The sequence shown here is derived from an EMBL/GenBank/DDBJ whole genome shotgun (WGS) entry which is preliminary data.</text>
</comment>
<keyword evidence="2" id="KW-0812">Transmembrane</keyword>
<evidence type="ECO:0000313" key="5">
    <source>
        <dbReference type="Proteomes" id="UP000553632"/>
    </source>
</evidence>
<evidence type="ECO:0000313" key="4">
    <source>
        <dbReference type="EMBL" id="KAF4742691.1"/>
    </source>
</evidence>
<feature type="region of interest" description="Disordered" evidence="1">
    <location>
        <begin position="240"/>
        <end position="268"/>
    </location>
</feature>
<gene>
    <name evidence="3" type="ORF">FOZ62_009539</name>
    <name evidence="4" type="ORF">FOZ63_010447</name>
</gene>
<feature type="compositionally biased region" description="Polar residues" evidence="1">
    <location>
        <begin position="60"/>
        <end position="73"/>
    </location>
</feature>
<dbReference type="Proteomes" id="UP000553632">
    <property type="component" value="Unassembled WGS sequence"/>
</dbReference>
<feature type="compositionally biased region" description="Polar residues" evidence="1">
    <location>
        <begin position="177"/>
        <end position="192"/>
    </location>
</feature>
<feature type="compositionally biased region" description="Basic and acidic residues" evidence="1">
    <location>
        <begin position="259"/>
        <end position="268"/>
    </location>
</feature>
<protein>
    <submittedName>
        <fullName evidence="3">Uncharacterized protein</fullName>
    </submittedName>
</protein>
<sequence>LFTTGLAIGSVVAVVLLALYALYYYLAYRYHLDEYIHPGWWKVLTGCRYSGCCRPQNSSVSDAELPSSSTASQSDRHAVPSSACSDTGQAGLRWPAFNASVAFISTPEAMAKVRQELIPFAREKCGPAALAFIDDDKMIADCISTYGFSPNKAVLALRVWLTFRYPKPEREPPTKWTVEQANPQDGCSSPSDESPFPPRQRSSLGAMPLSRKLFHEIRSTPLGSGRTGGASLDGVGARVKVPTERGSPGVVAPASMDGDNVKSDDENSRSCAVGAIRLASLQFD</sequence>
<evidence type="ECO:0000256" key="2">
    <source>
        <dbReference type="SAM" id="Phobius"/>
    </source>
</evidence>
<proteinExistence type="predicted"/>
<evidence type="ECO:0000313" key="6">
    <source>
        <dbReference type="Proteomes" id="UP000574390"/>
    </source>
</evidence>
<feature type="region of interest" description="Disordered" evidence="1">
    <location>
        <begin position="170"/>
        <end position="203"/>
    </location>
</feature>
<reference evidence="5 6" key="1">
    <citation type="submission" date="2020-04" db="EMBL/GenBank/DDBJ databases">
        <title>Perkinsus olseni comparative genomics.</title>
        <authorList>
            <person name="Bogema D.R."/>
        </authorList>
    </citation>
    <scope>NUCLEOTIDE SEQUENCE [LARGE SCALE GENOMIC DNA]</scope>
    <source>
        <strain evidence="3">ATCC PRA-205</strain>
        <strain evidence="4 5">ATCC PRA-207</strain>
    </source>
</reference>
<dbReference type="Proteomes" id="UP000574390">
    <property type="component" value="Unassembled WGS sequence"/>
</dbReference>
<feature type="region of interest" description="Disordered" evidence="1">
    <location>
        <begin position="60"/>
        <end position="86"/>
    </location>
</feature>